<dbReference type="Proteomes" id="UP000854059">
    <property type="component" value="Unassembled WGS sequence"/>
</dbReference>
<evidence type="ECO:0000313" key="5">
    <source>
        <dbReference type="Proteomes" id="UP000233549"/>
    </source>
</evidence>
<dbReference type="AlphaFoldDB" id="A0A2I2HBD3"/>
<dbReference type="EMBL" id="AAVTXU010000024">
    <property type="protein sequence ID" value="EGE1987645.1"/>
    <property type="molecule type" value="Genomic_DNA"/>
</dbReference>
<evidence type="ECO:0000313" key="1">
    <source>
        <dbReference type="EMBL" id="AXO06886.1"/>
    </source>
</evidence>
<dbReference type="EMBL" id="QOGZ01000010">
    <property type="protein sequence ID" value="RDA39153.1"/>
    <property type="molecule type" value="Genomic_DNA"/>
</dbReference>
<evidence type="ECO:0000313" key="3">
    <source>
        <dbReference type="EMBL" id="PKD89586.1"/>
    </source>
</evidence>
<dbReference type="EMBL" id="CP031546">
    <property type="protein sequence ID" value="AXO06886.1"/>
    <property type="molecule type" value="Genomic_DNA"/>
</dbReference>
<proteinExistence type="predicted"/>
<evidence type="ECO:0000313" key="4">
    <source>
        <dbReference type="EMBL" id="RDA39153.1"/>
    </source>
</evidence>
<accession>A0A2I2HBD3</accession>
<evidence type="ECO:0000313" key="2">
    <source>
        <dbReference type="EMBL" id="EGE1987645.1"/>
    </source>
</evidence>
<dbReference type="Proteomes" id="UP000256244">
    <property type="component" value="Chromosome"/>
</dbReference>
<protein>
    <submittedName>
        <fullName evidence="2">Uncharacterized protein</fullName>
    </submittedName>
</protein>
<evidence type="ECO:0000313" key="8">
    <source>
        <dbReference type="Proteomes" id="UP000854059"/>
    </source>
</evidence>
<reference evidence="4 6" key="3">
    <citation type="submission" date="2018-07" db="EMBL/GenBank/DDBJ databases">
        <title>Whole Genome Sequence Analysis of Avian Pathogenic E. coli - An Australian Perspective.</title>
        <authorList>
            <person name="Cummins M.L."/>
            <person name="Reid C.J."/>
            <person name="Roy Chowdhury P."/>
            <person name="Bushell R."/>
            <person name="Esbert N."/>
            <person name="Tivendale K.A."/>
            <person name="Noormohammadi A.H."/>
            <person name="Islam S."/>
            <person name="Marenda M.S."/>
            <person name="Browning G.F."/>
            <person name="Markham P.F."/>
            <person name="Djordjevic S.P."/>
        </authorList>
    </citation>
    <scope>NUCLEOTIDE SEQUENCE [LARGE SCALE GENOMIC DNA]</scope>
    <source>
        <strain evidence="4 6">AVC211</strain>
    </source>
</reference>
<organism evidence="2 8">
    <name type="scientific">Escherichia coli</name>
    <dbReference type="NCBI Taxonomy" id="562"/>
    <lineage>
        <taxon>Bacteria</taxon>
        <taxon>Pseudomonadati</taxon>
        <taxon>Pseudomonadota</taxon>
        <taxon>Gammaproteobacteria</taxon>
        <taxon>Enterobacterales</taxon>
        <taxon>Enterobacteriaceae</taxon>
        <taxon>Escherichia</taxon>
    </lineage>
</organism>
<evidence type="ECO:0000313" key="6">
    <source>
        <dbReference type="Proteomes" id="UP000253687"/>
    </source>
</evidence>
<gene>
    <name evidence="3" type="ORF">CWS33_12230</name>
    <name evidence="2" type="ORF">DL968_08255</name>
    <name evidence="1" type="ORF">DS732_11245</name>
    <name evidence="4" type="ORF">DTL43_10870</name>
</gene>
<dbReference type="EMBL" id="PITP01000010">
    <property type="protein sequence ID" value="PKD89586.1"/>
    <property type="molecule type" value="Genomic_DNA"/>
</dbReference>
<dbReference type="Proteomes" id="UP000253687">
    <property type="component" value="Unassembled WGS sequence"/>
</dbReference>
<evidence type="ECO:0000313" key="7">
    <source>
        <dbReference type="Proteomes" id="UP000256244"/>
    </source>
</evidence>
<dbReference type="Proteomes" id="UP000233549">
    <property type="component" value="Unassembled WGS sequence"/>
</dbReference>
<reference evidence="3 5" key="1">
    <citation type="submission" date="2017-12" db="EMBL/GenBank/DDBJ databases">
        <title>Rapid rising of carbapenem-resistant Enterobacteriaceae(CRE) and emergence of colistin resistance genemcr-1 in CRE in the hospital of Henan, China.</title>
        <authorList>
            <person name="Sun Q."/>
            <person name="Zhang R."/>
            <person name="Li Y."/>
            <person name="Shen Y."/>
            <person name="Zhang Y."/>
            <person name="Yang J."/>
            <person name="Shu L."/>
            <person name="Zhou H."/>
            <person name="Wang Y."/>
            <person name="Wang B."/>
            <person name="Shen Z."/>
        </authorList>
    </citation>
    <scope>NUCLEOTIDE SEQUENCE [LARGE SCALE GENOMIC DNA]</scope>
    <source>
        <strain evidence="3 5">3512</strain>
    </source>
</reference>
<reference evidence="1 7" key="4">
    <citation type="submission" date="2018-08" db="EMBL/GenBank/DDBJ databases">
        <title>Complete genome sequencing and genomic characterization of five Escherichia coli strains co-producing MCR-1 and ESBLs from different origins in China.</title>
        <authorList>
            <person name="Bai L."/>
        </authorList>
    </citation>
    <scope>NUCLEOTIDE SEQUENCE [LARGE SCALE GENOMIC DNA]</scope>
    <source>
        <strain evidence="7">cq9</strain>
        <strain evidence="1">Cq9</strain>
    </source>
</reference>
<name>A0A2I2HBD3_ECOLX</name>
<reference evidence="2" key="2">
    <citation type="submission" date="2018-05" db="EMBL/GenBank/DDBJ databases">
        <authorList>
            <person name="Ashton P.M."/>
            <person name="Dallman T."/>
            <person name="Nair S."/>
            <person name="De Pinna E."/>
            <person name="Peters T."/>
            <person name="Grant K."/>
        </authorList>
    </citation>
    <scope>NUCLEOTIDE SEQUENCE</scope>
    <source>
        <strain evidence="2">412057</strain>
    </source>
</reference>
<sequence length="63" mass="6798">MLIILITNKESSGGCPESTKCGSYSPIHFAKLLSNSLLLTVSESIACIHALTNIFQFNQIEIG</sequence>